<dbReference type="Gene3D" id="3.30.559.30">
    <property type="entry name" value="Nonribosomal peptide synthetase, condensation domain"/>
    <property type="match status" value="1"/>
</dbReference>
<dbReference type="InterPro" id="IPR001242">
    <property type="entry name" value="Condensation_dom"/>
</dbReference>
<dbReference type="AlphaFoldDB" id="A0A4V1J3X8"/>
<name>A0A4V1J3X8_9FUNG</name>
<evidence type="ECO:0000313" key="3">
    <source>
        <dbReference type="Proteomes" id="UP000268162"/>
    </source>
</evidence>
<dbReference type="EMBL" id="ML003702">
    <property type="protein sequence ID" value="RKP33609.1"/>
    <property type="molecule type" value="Genomic_DNA"/>
</dbReference>
<protein>
    <recommendedName>
        <fullName evidence="1">Condensation domain-containing protein</fullName>
    </recommendedName>
</protein>
<sequence>MNMAYSSHNRKDPHGELDVSRTVGFFAYQFPLVLKSSMDGDLVTTLHNVQDALSTGVDNGFLQAAIKHLYRFSDDQIELQQRFNVQSQFSFTYVDSMVFHDSSDSPTLLIDQPSMLDGLLTMKSQNIFPHLFDFTVWNTSQGLKFTTHYNSKQFQTETVAGLLVCWKGCLLELTRI</sequence>
<feature type="domain" description="Condensation" evidence="1">
    <location>
        <begin position="7"/>
        <end position="172"/>
    </location>
</feature>
<evidence type="ECO:0000259" key="1">
    <source>
        <dbReference type="Pfam" id="PF00668"/>
    </source>
</evidence>
<dbReference type="SUPFAM" id="SSF52777">
    <property type="entry name" value="CoA-dependent acyltransferases"/>
    <property type="match status" value="1"/>
</dbReference>
<keyword evidence="3" id="KW-1185">Reference proteome</keyword>
<accession>A0A4V1J3X8</accession>
<gene>
    <name evidence="2" type="ORF">BJ085DRAFT_32524</name>
</gene>
<evidence type="ECO:0000313" key="2">
    <source>
        <dbReference type="EMBL" id="RKP33609.1"/>
    </source>
</evidence>
<dbReference type="Pfam" id="PF00668">
    <property type="entry name" value="Condensation"/>
    <property type="match status" value="1"/>
</dbReference>
<reference evidence="3" key="1">
    <citation type="journal article" date="2018" name="Nat. Microbiol.">
        <title>Leveraging single-cell genomics to expand the fungal tree of life.</title>
        <authorList>
            <person name="Ahrendt S.R."/>
            <person name="Quandt C.A."/>
            <person name="Ciobanu D."/>
            <person name="Clum A."/>
            <person name="Salamov A."/>
            <person name="Andreopoulos B."/>
            <person name="Cheng J.F."/>
            <person name="Woyke T."/>
            <person name="Pelin A."/>
            <person name="Henrissat B."/>
            <person name="Reynolds N.K."/>
            <person name="Benny G.L."/>
            <person name="Smith M.E."/>
            <person name="James T.Y."/>
            <person name="Grigoriev I.V."/>
        </authorList>
    </citation>
    <scope>NUCLEOTIDE SEQUENCE [LARGE SCALE GENOMIC DNA]</scope>
    <source>
        <strain evidence="3">RSA 468</strain>
    </source>
</reference>
<organism evidence="2 3">
    <name type="scientific">Dimargaris cristalligena</name>
    <dbReference type="NCBI Taxonomy" id="215637"/>
    <lineage>
        <taxon>Eukaryota</taxon>
        <taxon>Fungi</taxon>
        <taxon>Fungi incertae sedis</taxon>
        <taxon>Zoopagomycota</taxon>
        <taxon>Kickxellomycotina</taxon>
        <taxon>Dimargaritomycetes</taxon>
        <taxon>Dimargaritales</taxon>
        <taxon>Dimargaritaceae</taxon>
        <taxon>Dimargaris</taxon>
    </lineage>
</organism>
<dbReference type="Proteomes" id="UP000268162">
    <property type="component" value="Unassembled WGS sequence"/>
</dbReference>
<proteinExistence type="predicted"/>
<dbReference type="GO" id="GO:0003824">
    <property type="term" value="F:catalytic activity"/>
    <property type="evidence" value="ECO:0007669"/>
    <property type="project" value="InterPro"/>
</dbReference>